<feature type="compositionally biased region" description="Polar residues" evidence="1">
    <location>
        <begin position="1"/>
        <end position="14"/>
    </location>
</feature>
<evidence type="ECO:0000256" key="1">
    <source>
        <dbReference type="SAM" id="MobiDB-lite"/>
    </source>
</evidence>
<keyword evidence="3" id="KW-1185">Reference proteome</keyword>
<dbReference type="EMBL" id="JADGJD010000014">
    <property type="protein sequence ID" value="KAJ3056989.1"/>
    <property type="molecule type" value="Genomic_DNA"/>
</dbReference>
<feature type="region of interest" description="Disordered" evidence="1">
    <location>
        <begin position="702"/>
        <end position="725"/>
    </location>
</feature>
<reference evidence="2" key="1">
    <citation type="submission" date="2020-05" db="EMBL/GenBank/DDBJ databases">
        <title>Phylogenomic resolution of chytrid fungi.</title>
        <authorList>
            <person name="Stajich J.E."/>
            <person name="Amses K."/>
            <person name="Simmons R."/>
            <person name="Seto K."/>
            <person name="Myers J."/>
            <person name="Bonds A."/>
            <person name="Quandt C.A."/>
            <person name="Barry K."/>
            <person name="Liu P."/>
            <person name="Grigoriev I."/>
            <person name="Longcore J.E."/>
            <person name="James T.Y."/>
        </authorList>
    </citation>
    <scope>NUCLEOTIDE SEQUENCE</scope>
    <source>
        <strain evidence="2">JEL0318</strain>
    </source>
</reference>
<feature type="compositionally biased region" description="Acidic residues" evidence="1">
    <location>
        <begin position="208"/>
        <end position="219"/>
    </location>
</feature>
<evidence type="ECO:0000313" key="2">
    <source>
        <dbReference type="EMBL" id="KAJ3056989.1"/>
    </source>
</evidence>
<gene>
    <name evidence="2" type="ORF">HK097_001933</name>
</gene>
<dbReference type="Proteomes" id="UP001212841">
    <property type="component" value="Unassembled WGS sequence"/>
</dbReference>
<feature type="region of interest" description="Disordered" evidence="1">
    <location>
        <begin position="1"/>
        <end position="23"/>
    </location>
</feature>
<sequence length="748" mass="80405">MQDSLPKTTPTTPIGDSPFTPVPISNLHRNQICQHCGSTLTLQSTSEILRAATKHKWDVESEGLKAALWATGRELLHLKSARNRRNLAVVPADNHAEPSAKPEAATATMQTTQDAGHAQSVRSGWDSTAHAMSAAAIYSESFSDAEAIMAVIWAAGEQLRALQMELRGPTARDGGSIAGIVEQPKEPAQPCSSAPHADSANEQTVEVAAEETDQDDDTTPVDNLPEPTDYPPDLTSRSSRSSWADVCREVLENATLPRARRSLTAFLETVAAATSSPINEAELIAGLNVDGEAEDDMNMSDAGSDGMDISSPSSEYFSVDGAGGELDLRLRALGTDGDSDTLISNDDVTAIRLPYDQSGKRNYEGGMDVIVDAEVPVPYVEGHANLRHLTPELPEPSHTHAIHEVDQTPGAISEDSPPALPTPPTRTSSLRHIDPDLPAASEPIAQLQKTKSVRTQRLRAASDVTWRPSWDKTIHSSSTLASSTTASVSADPENFASRLRPLYRHPSLRRSGSTLSLRSLGSQLGLGSGSYRPPMPYDFAPPPQWNEVTAADEVQDWPGKRYGRSGGMFNKTSGDVADLFPGLLKRRGKGRGKGRVSTNEERVRDLSEVLGFGEEEVATRRAGLDRSRHVRFSTGGESSFRTGSLASNEEVGKGFNIASRLRNIRSMPDMVKRGFRGKEQKDGSRRRNSSLGVEVSALSVIREQGSTEDLTNPINNIPEPPRLPPPPTSVGAVLAVRSGTAVDIIIGD</sequence>
<dbReference type="AlphaFoldDB" id="A0AAD5SRG5"/>
<proteinExistence type="predicted"/>
<comment type="caution">
    <text evidence="2">The sequence shown here is derived from an EMBL/GenBank/DDBJ whole genome shotgun (WGS) entry which is preliminary data.</text>
</comment>
<protein>
    <submittedName>
        <fullName evidence="2">Uncharacterized protein</fullName>
    </submittedName>
</protein>
<name>A0AAD5SRG5_9FUNG</name>
<organism evidence="2 3">
    <name type="scientific">Rhizophlyctis rosea</name>
    <dbReference type="NCBI Taxonomy" id="64517"/>
    <lineage>
        <taxon>Eukaryota</taxon>
        <taxon>Fungi</taxon>
        <taxon>Fungi incertae sedis</taxon>
        <taxon>Chytridiomycota</taxon>
        <taxon>Chytridiomycota incertae sedis</taxon>
        <taxon>Chytridiomycetes</taxon>
        <taxon>Rhizophlyctidales</taxon>
        <taxon>Rhizophlyctidaceae</taxon>
        <taxon>Rhizophlyctis</taxon>
    </lineage>
</organism>
<accession>A0AAD5SRG5</accession>
<evidence type="ECO:0000313" key="3">
    <source>
        <dbReference type="Proteomes" id="UP001212841"/>
    </source>
</evidence>
<feature type="region of interest" description="Disordered" evidence="1">
    <location>
        <begin position="409"/>
        <end position="442"/>
    </location>
</feature>
<feature type="region of interest" description="Disordered" evidence="1">
    <location>
        <begin position="185"/>
        <end position="242"/>
    </location>
</feature>